<evidence type="ECO:0000313" key="2">
    <source>
        <dbReference type="EMBL" id="PPJ64777.1"/>
    </source>
</evidence>
<evidence type="ECO:0000259" key="1">
    <source>
        <dbReference type="PROSITE" id="PS50126"/>
    </source>
</evidence>
<name>A0A2S6CYJ7_9CYAN</name>
<organism evidence="2 3">
    <name type="scientific">Cuspidothrix issatschenkoi CHARLIE-1</name>
    <dbReference type="NCBI Taxonomy" id="2052836"/>
    <lineage>
        <taxon>Bacteria</taxon>
        <taxon>Bacillati</taxon>
        <taxon>Cyanobacteriota</taxon>
        <taxon>Cyanophyceae</taxon>
        <taxon>Nostocales</taxon>
        <taxon>Aphanizomenonaceae</taxon>
        <taxon>Cuspidothrix</taxon>
    </lineage>
</organism>
<dbReference type="GO" id="GO:0003676">
    <property type="term" value="F:nucleic acid binding"/>
    <property type="evidence" value="ECO:0007669"/>
    <property type="project" value="InterPro"/>
</dbReference>
<dbReference type="Gene3D" id="2.40.50.140">
    <property type="entry name" value="Nucleic acid-binding proteins"/>
    <property type="match status" value="1"/>
</dbReference>
<dbReference type="PROSITE" id="PS50126">
    <property type="entry name" value="S1"/>
    <property type="match status" value="1"/>
</dbReference>
<reference evidence="2 3" key="1">
    <citation type="submission" date="2018-02" db="EMBL/GenBank/DDBJ databases">
        <title>Discovery of a pederin family compound in a non-symbiotic bloom-forming cyanobacterium.</title>
        <authorList>
            <person name="Kust A."/>
            <person name="Mares J."/>
            <person name="Jokela J."/>
            <person name="Urajova P."/>
            <person name="Hajek J."/>
            <person name="Saurav K."/>
            <person name="Voracova K."/>
            <person name="Fewer D.P."/>
            <person name="Haapaniemi E."/>
            <person name="Permi P."/>
            <person name="Rehakova K."/>
            <person name="Sivonen K."/>
            <person name="Hrouzek P."/>
        </authorList>
    </citation>
    <scope>NUCLEOTIDE SEQUENCE [LARGE SCALE GENOMIC DNA]</scope>
    <source>
        <strain evidence="2 3">CHARLIE-1</strain>
    </source>
</reference>
<dbReference type="AlphaFoldDB" id="A0A2S6CYJ7"/>
<dbReference type="SUPFAM" id="SSF50249">
    <property type="entry name" value="Nucleic acid-binding proteins"/>
    <property type="match status" value="1"/>
</dbReference>
<feature type="domain" description="S1 motif" evidence="1">
    <location>
        <begin position="203"/>
        <end position="274"/>
    </location>
</feature>
<keyword evidence="3" id="KW-1185">Reference proteome</keyword>
<dbReference type="InterPro" id="IPR003029">
    <property type="entry name" value="S1_domain"/>
</dbReference>
<gene>
    <name evidence="2" type="ORF">CUN59_02900</name>
</gene>
<dbReference type="CDD" id="cd00164">
    <property type="entry name" value="S1_like"/>
    <property type="match status" value="1"/>
</dbReference>
<sequence length="723" mass="83966">MGILIANIGTSDLAIKINVNGQELYVPIDPLPSEPNQDTDELTPEELAIWKNPQQYFQSSGLYTELGFELDKAPTTRELTEKLLEKYQENFTYWHSRIHAPRILGVIKQALALSVNKGYIFVTNQKSENMVKGHEKDTVFMYEILKLWFEKQQPNFKLIDKPIPLKYRVYIPDDLFQYYYNFFSELNLEKEKQQQQQRYPKLDEILSGKIAAFDVQNQGLFIEVNGGLRGYININNISELVISPQELRSIFKLGDVIWVKVINSDIDKLRFSSKELEETPGEITQNHQLIYNRISQEIKANTQLITQSQADEEMLLISAKGGTPQMKIALQLQGISVSAVRKILFVNPKLSHQGVFQGIPSDCEIESSWRYMRTQKYQTIKILVERWDYDGAVQILKNWQNYLNFLIQQGIVGKEDIERSNDVIKVVLQVLDFARACFNLDFQTAKDLAKPKIDTTFLELSTDIFPKLQEAADKYGVYQHRLLSIYTQNRIYWQLDQVASFLAHLASFGEEVLHGLILKWEGKASYWVSKSGKDFPKNLSGPEYEAQIKSSFTIDIKQIQLSRPSVWNKVVSLQSSFNPKFGSKIRDRESLTNRFIKRYFVQALVEYRNNPQEIEEWQLIMKSLQQLDFWIEQRNQLIHTATGYSKPLMVKLFHKYRPDENSNISAPCHPDEILGVMEAILKNKLVDLKTIYRNMFVGNEAEYYIYTLVNNWVVNTLVNDGMK</sequence>
<dbReference type="InterPro" id="IPR012340">
    <property type="entry name" value="NA-bd_OB-fold"/>
</dbReference>
<dbReference type="SMART" id="SM00316">
    <property type="entry name" value="S1"/>
    <property type="match status" value="1"/>
</dbReference>
<dbReference type="Proteomes" id="UP000239589">
    <property type="component" value="Unassembled WGS sequence"/>
</dbReference>
<accession>A0A2S6CYJ7</accession>
<dbReference type="RefSeq" id="WP_104386420.1">
    <property type="nucleotide sequence ID" value="NZ_PGEM01000021.1"/>
</dbReference>
<evidence type="ECO:0000313" key="3">
    <source>
        <dbReference type="Proteomes" id="UP000239589"/>
    </source>
</evidence>
<proteinExistence type="predicted"/>
<protein>
    <recommendedName>
        <fullName evidence="1">S1 motif domain-containing protein</fullName>
    </recommendedName>
</protein>
<dbReference type="OrthoDB" id="504131at2"/>
<dbReference type="EMBL" id="PGEM01000021">
    <property type="protein sequence ID" value="PPJ64777.1"/>
    <property type="molecule type" value="Genomic_DNA"/>
</dbReference>
<comment type="caution">
    <text evidence="2">The sequence shown here is derived from an EMBL/GenBank/DDBJ whole genome shotgun (WGS) entry which is preliminary data.</text>
</comment>